<reference evidence="2 3" key="1">
    <citation type="journal article" date="2019" name="Int. J. Syst. Evol. Microbiol.">
        <title>The Global Catalogue of Microorganisms (GCM) 10K type strain sequencing project: providing services to taxonomists for standard genome sequencing and annotation.</title>
        <authorList>
            <consortium name="The Broad Institute Genomics Platform"/>
            <consortium name="The Broad Institute Genome Sequencing Center for Infectious Disease"/>
            <person name="Wu L."/>
            <person name="Ma J."/>
        </authorList>
    </citation>
    <scope>NUCLEOTIDE SEQUENCE [LARGE SCALE GENOMIC DNA]</scope>
    <source>
        <strain evidence="2 3">CGMCC 1.10593</strain>
    </source>
</reference>
<feature type="transmembrane region" description="Helical" evidence="1">
    <location>
        <begin position="58"/>
        <end position="75"/>
    </location>
</feature>
<dbReference type="EMBL" id="JBHUDM010000001">
    <property type="protein sequence ID" value="MFD1640821.1"/>
    <property type="molecule type" value="Genomic_DNA"/>
</dbReference>
<feature type="transmembrane region" description="Helical" evidence="1">
    <location>
        <begin position="7"/>
        <end position="28"/>
    </location>
</feature>
<evidence type="ECO:0000313" key="2">
    <source>
        <dbReference type="EMBL" id="MFD1640821.1"/>
    </source>
</evidence>
<dbReference type="RefSeq" id="WP_256394516.1">
    <property type="nucleotide sequence ID" value="NZ_JANHDJ010000001.1"/>
</dbReference>
<sequence length="89" mass="9788">MSNRQSLEIIGVAGVYLFVFTTGFGPAIESITGFETVSPGVGVGAAERFWELVSHPQGWLLAFGYVPVHFAYLFVRARLAGESVDDYWE</sequence>
<keyword evidence="1" id="KW-0472">Membrane</keyword>
<keyword evidence="3" id="KW-1185">Reference proteome</keyword>
<accession>A0ABD6D3K5</accession>
<proteinExistence type="predicted"/>
<gene>
    <name evidence="2" type="ORF">ACFSBW_02870</name>
</gene>
<evidence type="ECO:0000256" key="1">
    <source>
        <dbReference type="SAM" id="Phobius"/>
    </source>
</evidence>
<keyword evidence="1" id="KW-1133">Transmembrane helix</keyword>
<name>A0ABD6D3K5_9EURY</name>
<organism evidence="2 3">
    <name type="scientific">Halohasta litorea</name>
    <dbReference type="NCBI Taxonomy" id="869891"/>
    <lineage>
        <taxon>Archaea</taxon>
        <taxon>Methanobacteriati</taxon>
        <taxon>Methanobacteriota</taxon>
        <taxon>Stenosarchaea group</taxon>
        <taxon>Halobacteria</taxon>
        <taxon>Halobacteriales</taxon>
        <taxon>Haloferacaceae</taxon>
        <taxon>Halohasta</taxon>
    </lineage>
</organism>
<dbReference type="Proteomes" id="UP001597052">
    <property type="component" value="Unassembled WGS sequence"/>
</dbReference>
<protein>
    <submittedName>
        <fullName evidence="2">Uncharacterized protein</fullName>
    </submittedName>
</protein>
<comment type="caution">
    <text evidence="2">The sequence shown here is derived from an EMBL/GenBank/DDBJ whole genome shotgun (WGS) entry which is preliminary data.</text>
</comment>
<keyword evidence="1" id="KW-0812">Transmembrane</keyword>
<evidence type="ECO:0000313" key="3">
    <source>
        <dbReference type="Proteomes" id="UP001597052"/>
    </source>
</evidence>
<dbReference type="AlphaFoldDB" id="A0ABD6D3K5"/>